<feature type="compositionally biased region" description="Polar residues" evidence="2">
    <location>
        <begin position="401"/>
        <end position="418"/>
    </location>
</feature>
<dbReference type="Ensembl" id="ENSGWIT00000013491.1">
    <property type="protein sequence ID" value="ENSGWIP00000012086.1"/>
    <property type="gene ID" value="ENSGWIG00000007048.1"/>
</dbReference>
<feature type="compositionally biased region" description="Polar residues" evidence="2">
    <location>
        <begin position="327"/>
        <end position="336"/>
    </location>
</feature>
<reference evidence="3" key="1">
    <citation type="submission" date="2020-06" db="EMBL/GenBank/DDBJ databases">
        <authorList>
            <consortium name="Wellcome Sanger Institute Data Sharing"/>
        </authorList>
    </citation>
    <scope>NUCLEOTIDE SEQUENCE [LARGE SCALE GENOMIC DNA]</scope>
</reference>
<dbReference type="Proteomes" id="UP000694680">
    <property type="component" value="Chromosome 21"/>
</dbReference>
<feature type="compositionally biased region" description="Polar residues" evidence="2">
    <location>
        <begin position="295"/>
        <end position="309"/>
    </location>
</feature>
<feature type="coiled-coil region" evidence="1">
    <location>
        <begin position="1062"/>
        <end position="1135"/>
    </location>
</feature>
<keyword evidence="4" id="KW-1185">Reference proteome</keyword>
<dbReference type="Ensembl" id="ENSGWIT00000013492.1">
    <property type="protein sequence ID" value="ENSGWIP00000012087.1"/>
    <property type="gene ID" value="ENSGWIG00000007048.1"/>
</dbReference>
<evidence type="ECO:0000256" key="1">
    <source>
        <dbReference type="SAM" id="Coils"/>
    </source>
</evidence>
<protein>
    <recommendedName>
        <fullName evidence="5">Nesprin-2-like</fullName>
    </recommendedName>
</protein>
<sequence length="1299" mass="151148">MTCRETCTALSTISVQHAHTHISLCVLQSGSVLQLQLVQVQPGLCEIGSNQEENFTLIMDQQELMDKLKKHEADALVEIQTKWVEQRRRSMQRQWVEQNEACLEEAVLDSLKEGWALMLRLLHRRQLLLRMTQQFYHHVSTLSVCVDRLEQLQLRPEAGALCDVLILYQRLRRDILEKSLEALSSFTVLQQELHQLQSSENHYRRSSQPTGRTTAMLEQLMEQLQDRRRGAEQWAELQLQQWAESERDKDTTQELEQDLILDHGLTTAEDFGNLEPGLSLKVDSGFKSTEDSGPQRETMSEQESGSTQEVKLGSRLNIDLGYKQESRTLQSGSTSDPKPEPITEESSSLDIQVGFRLKSRTETEDCGNLSRSKVGLKTGPITVPKRRREQTKDLDPELRSEQTTGSQIELTSHLNPGSTLKHDKTKIQEPGHSVDPRSGPRPEIQDQKSPLPPNEKENLLCVKEKVLHDWTSRTRPELLSGCYRPLTPLKALTEQLRRGRTTTGFDPRNRAAQVHEELLVPLMDFIQMDDQHLHRTWEEVEQLRNHYWVQDQHQEVQQVSVPSHCNQKSQIKENKVRKSRIQDQTQKNQLQNRFTLVQTQQLQNQQVEVQLFQIKKQPVQKQKNQSQNWVLTQQDQVPKSVQLKQLGLNQCDQNHQTQKEENPALNLEVYSEKSQVQNRNLVQPNQLPVLDHLIQNQDNEVSLFQVKNETIQNKKNQSQNHKAQIEQSQMWVQNQQDQVQQLEGLQDRILRPEIQQQKGVHQQQDENQKFQNLNEKETNPVHSHYNQLLNQQVQITEIRIKDHIEVQNLNQVKNEQKPVQSQQNQDQDQLDEAQLFFDKKEQFQQKHVDNVQNLKIQRQSLHAQIKQSNHVENQNQQVAVQQVKELQSKDRVYPTQHEEKTQTKNRLRKTLQNLDCVSDLLDSSSLVELGSDLQVSNLRLCFSRARPHFSCLQAEVQAELRDSKEEEDLQKLLKLHQEVKMKIHQSESILELSTSFHRSANQLEALLHPRSGSTEEYQHIQDLVRRTSRLKTDICTATAHCEWAGFRTELLQSRMVVLDSLYESWQQEVTRHRDQRSRLLQDDIQQLLESMRNMKKRVSTVKFSFLKNQEVSRTMKAVRNQLQQVDQNQEKLQALRTCVEDVVVRLGSEVNVTRVVEDSVDQLQRMLGEVEHAVCEHRRRVELSSKLTHTVDQFQAWLEEARSTVVQVGGLCELCITTTTLTELYRQLETFVWPTVPQQEERISVITELVYTLHGVEEGQSLLHQMLSQHSEMMESIQQLSDRLMEMETKLKVNILEDP</sequence>
<evidence type="ECO:0000256" key="2">
    <source>
        <dbReference type="SAM" id="MobiDB-lite"/>
    </source>
</evidence>
<feature type="region of interest" description="Disordered" evidence="2">
    <location>
        <begin position="559"/>
        <end position="585"/>
    </location>
</feature>
<reference evidence="3" key="2">
    <citation type="submission" date="2025-05" db="UniProtKB">
        <authorList>
            <consortium name="Ensembl"/>
        </authorList>
    </citation>
    <scope>IDENTIFICATION</scope>
</reference>
<feature type="region of interest" description="Disordered" evidence="2">
    <location>
        <begin position="276"/>
        <end position="457"/>
    </location>
</feature>
<gene>
    <name evidence="3" type="primary">ccdc141</name>
</gene>
<feature type="compositionally biased region" description="Basic and acidic residues" evidence="2">
    <location>
        <begin position="390"/>
        <end position="400"/>
    </location>
</feature>
<evidence type="ECO:0000313" key="3">
    <source>
        <dbReference type="Ensembl" id="ENSGWIP00000012086.1"/>
    </source>
</evidence>
<accession>A0A8C5DV04</accession>
<name>A0A8C5DV04_GOUWI</name>
<feature type="compositionally biased region" description="Polar residues" evidence="2">
    <location>
        <begin position="559"/>
        <end position="569"/>
    </location>
</feature>
<proteinExistence type="predicted"/>
<organism evidence="3 4">
    <name type="scientific">Gouania willdenowi</name>
    <name type="common">Blunt-snouted clingfish</name>
    <name type="synonym">Lepadogaster willdenowi</name>
    <dbReference type="NCBI Taxonomy" id="441366"/>
    <lineage>
        <taxon>Eukaryota</taxon>
        <taxon>Metazoa</taxon>
        <taxon>Chordata</taxon>
        <taxon>Craniata</taxon>
        <taxon>Vertebrata</taxon>
        <taxon>Euteleostomi</taxon>
        <taxon>Actinopterygii</taxon>
        <taxon>Neopterygii</taxon>
        <taxon>Teleostei</taxon>
        <taxon>Neoteleostei</taxon>
        <taxon>Acanthomorphata</taxon>
        <taxon>Ovalentaria</taxon>
        <taxon>Blenniimorphae</taxon>
        <taxon>Blenniiformes</taxon>
        <taxon>Gobiesocoidei</taxon>
        <taxon>Gobiesocidae</taxon>
        <taxon>Gobiesocinae</taxon>
        <taxon>Gouania</taxon>
    </lineage>
</organism>
<evidence type="ECO:0008006" key="5">
    <source>
        <dbReference type="Google" id="ProtNLM"/>
    </source>
</evidence>
<keyword evidence="1" id="KW-0175">Coiled coil</keyword>
<feature type="compositionally biased region" description="Basic and acidic residues" evidence="2">
    <location>
        <begin position="420"/>
        <end position="446"/>
    </location>
</feature>
<evidence type="ECO:0000313" key="4">
    <source>
        <dbReference type="Proteomes" id="UP000694680"/>
    </source>
</evidence>